<accession>A0A6V8SIP5</accession>
<dbReference type="Proteomes" id="UP000580568">
    <property type="component" value="Unassembled WGS sequence"/>
</dbReference>
<reference evidence="4 5" key="1">
    <citation type="submission" date="2020-07" db="EMBL/GenBank/DDBJ databases">
        <title>A new beta-1,3-glucan-decomposing anaerobic bacterium isolated from anoxic soil subjected to biological soil disinfestation.</title>
        <authorList>
            <person name="Ueki A."/>
            <person name="Tonouchi A."/>
        </authorList>
    </citation>
    <scope>NUCLEOTIDE SEQUENCE [LARGE SCALE GENOMIC DNA]</scope>
    <source>
        <strain evidence="4 5">TW1</strain>
    </source>
</reference>
<dbReference type="HAMAP" id="MF_01384">
    <property type="entry name" value="UreD"/>
    <property type="match status" value="1"/>
</dbReference>
<dbReference type="AlphaFoldDB" id="A0A6V8SIP5"/>
<dbReference type="InterPro" id="IPR002669">
    <property type="entry name" value="UreD"/>
</dbReference>
<evidence type="ECO:0000256" key="2">
    <source>
        <dbReference type="ARBA" id="ARBA00023186"/>
    </source>
</evidence>
<sequence length="264" mass="30869">MINNYEKDSHINIIASVKKDRTILEDSYFTAPFKTIRPFYDEQYNIMKLCIMNVSPGILEGDKYFLSFHIKEGARLHIYSQSYSKIFNMKEGSAYQKLKVSLEKNSRFEYFLMPTMPFNGSNFFSEADIHLENGSELLYREILSCGRYMSGERFDFNIYSSKTKLYYNGKLIFFDNTFLEPKKQNLDEIGYYEGYTHQANVYIINDKIDEEFRDKIVGYLNSQEGIIAGASINHEKMITIRILGNSSDKLAKITEGIREIDLER</sequence>
<dbReference type="PANTHER" id="PTHR33643:SF1">
    <property type="entry name" value="UREASE ACCESSORY PROTEIN D"/>
    <property type="match status" value="1"/>
</dbReference>
<organism evidence="4 5">
    <name type="scientific">Clostridium fungisolvens</name>
    <dbReference type="NCBI Taxonomy" id="1604897"/>
    <lineage>
        <taxon>Bacteria</taxon>
        <taxon>Bacillati</taxon>
        <taxon>Bacillota</taxon>
        <taxon>Clostridia</taxon>
        <taxon>Eubacteriales</taxon>
        <taxon>Clostridiaceae</taxon>
        <taxon>Clostridium</taxon>
    </lineage>
</organism>
<evidence type="ECO:0000256" key="1">
    <source>
        <dbReference type="ARBA" id="ARBA00007177"/>
    </source>
</evidence>
<comment type="similarity">
    <text evidence="1 3">Belongs to the UreD family.</text>
</comment>
<dbReference type="Pfam" id="PF01774">
    <property type="entry name" value="UreD"/>
    <property type="match status" value="1"/>
</dbReference>
<keyword evidence="2 3" id="KW-0143">Chaperone</keyword>
<dbReference type="GO" id="GO:0016151">
    <property type="term" value="F:nickel cation binding"/>
    <property type="evidence" value="ECO:0007669"/>
    <property type="project" value="UniProtKB-UniRule"/>
</dbReference>
<name>A0A6V8SIP5_9CLOT</name>
<comment type="function">
    <text evidence="3">Required for maturation of urease via the functional incorporation of the urease nickel metallocenter.</text>
</comment>
<protein>
    <recommendedName>
        <fullName evidence="3">Urease accessory protein UreD</fullName>
    </recommendedName>
</protein>
<dbReference type="RefSeq" id="WP_183276297.1">
    <property type="nucleotide sequence ID" value="NZ_BLZR01000001.1"/>
</dbReference>
<keyword evidence="5" id="KW-1185">Reference proteome</keyword>
<comment type="caution">
    <text evidence="4">The sequence shown here is derived from an EMBL/GenBank/DDBJ whole genome shotgun (WGS) entry which is preliminary data.</text>
</comment>
<comment type="subcellular location">
    <subcellularLocation>
        <location evidence="3">Cytoplasm</location>
    </subcellularLocation>
</comment>
<comment type="subunit">
    <text evidence="3">UreD, UreF and UreG form a complex that acts as a GTP-hydrolysis-dependent molecular chaperone, activating the urease apoprotein by helping to assemble the nickel containing metallocenter of UreC. The UreE protein probably delivers the nickel.</text>
</comment>
<evidence type="ECO:0000313" key="5">
    <source>
        <dbReference type="Proteomes" id="UP000580568"/>
    </source>
</evidence>
<keyword evidence="3" id="KW-0996">Nickel insertion</keyword>
<proteinExistence type="inferred from homology"/>
<dbReference type="EMBL" id="BLZR01000001">
    <property type="protein sequence ID" value="GFP74753.1"/>
    <property type="molecule type" value="Genomic_DNA"/>
</dbReference>
<keyword evidence="3" id="KW-0963">Cytoplasm</keyword>
<dbReference type="GO" id="GO:0005737">
    <property type="term" value="C:cytoplasm"/>
    <property type="evidence" value="ECO:0007669"/>
    <property type="project" value="UniProtKB-SubCell"/>
</dbReference>
<gene>
    <name evidence="3" type="primary">ureD</name>
    <name evidence="4" type="ORF">bsdtw1_00809</name>
</gene>
<evidence type="ECO:0000256" key="3">
    <source>
        <dbReference type="HAMAP-Rule" id="MF_01384"/>
    </source>
</evidence>
<evidence type="ECO:0000313" key="4">
    <source>
        <dbReference type="EMBL" id="GFP74753.1"/>
    </source>
</evidence>
<dbReference type="PANTHER" id="PTHR33643">
    <property type="entry name" value="UREASE ACCESSORY PROTEIN D"/>
    <property type="match status" value="1"/>
</dbReference>